<dbReference type="ChiTaRS" id="APBB2">
    <property type="organism name" value="human"/>
</dbReference>
<reference evidence="1 2" key="1">
    <citation type="journal article" date="2001" name="Nature">
        <title>Initial sequencing and analysis of the human genome.</title>
        <authorList>
            <consortium name="International Human Genome Sequencing Consortium"/>
            <person name="Lander E.S."/>
            <person name="Linton L.M."/>
            <person name="Birren B."/>
            <person name="Nusbaum C."/>
            <person name="Zody M.C."/>
            <person name="Baldwin J."/>
            <person name="Devon K."/>
            <person name="Dewar K."/>
            <person name="Doyle M."/>
            <person name="FitzHugh W."/>
            <person name="Funke R."/>
            <person name="Gage D."/>
            <person name="Harris K."/>
            <person name="Heaford A."/>
            <person name="Howland J."/>
            <person name="Kann L."/>
            <person name="Lehoczky J."/>
            <person name="LeVine R."/>
            <person name="McEwan P."/>
            <person name="McKernan K."/>
            <person name="Meldrim J."/>
            <person name="Mesirov J.P."/>
            <person name="Miranda C."/>
            <person name="Morris W."/>
            <person name="Naylor J."/>
            <person name="Raymond C."/>
            <person name="Rosetti M."/>
            <person name="Santos R."/>
            <person name="Sheridan A."/>
            <person name="Sougnez C."/>
            <person name="Stange-Thomann N."/>
            <person name="Stojanovic N."/>
            <person name="Subramanian A."/>
            <person name="Wyman D."/>
            <person name="Rogers J."/>
            <person name="Sulston J."/>
            <person name="Ainscough R."/>
            <person name="Beck S."/>
            <person name="Bentley D."/>
            <person name="Burton J."/>
            <person name="Clee C."/>
            <person name="Carter N."/>
            <person name="Coulson A."/>
            <person name="Deadman R."/>
            <person name="Deloukas P."/>
            <person name="Dunham A."/>
            <person name="Dunham I."/>
            <person name="Durbin R."/>
            <person name="French L."/>
            <person name="Grafham D."/>
            <person name="Gregory S."/>
            <person name="Hubbard T."/>
            <person name="Humphray S."/>
            <person name="Hunt A."/>
            <person name="Jones M."/>
            <person name="Lloyd C."/>
            <person name="McMurray A."/>
            <person name="Matthews L."/>
            <person name="Mercer S."/>
            <person name="Milne S."/>
            <person name="Mullikin J.C."/>
            <person name="Mungall A."/>
            <person name="Plumb R."/>
            <person name="Ross M."/>
            <person name="Shownkeen R."/>
            <person name="Sims S."/>
            <person name="Waterston R.H."/>
            <person name="Wilson R.K."/>
            <person name="Hillier L.W."/>
            <person name="McPherson J.D."/>
            <person name="Marra M.A."/>
            <person name="Mardis E.R."/>
            <person name="Fulton L.A."/>
            <person name="Chinwalla A.T."/>
            <person name="Pepin K.H."/>
            <person name="Gish W.R."/>
            <person name="Chissoe S.L."/>
            <person name="Wendl M.C."/>
            <person name="Delehaunty K.D."/>
            <person name="Miner T.L."/>
            <person name="Delehaunty A."/>
            <person name="Kramer J.B."/>
            <person name="Cook L.L."/>
            <person name="Fulton R.S."/>
            <person name="Johnson D.L."/>
            <person name="Minx P.J."/>
            <person name="Clifton S.W."/>
            <person name="Hawkins T."/>
            <person name="Branscomb E."/>
            <person name="Predki P."/>
            <person name="Richardson P."/>
            <person name="Wenning S."/>
            <person name="Slezak T."/>
            <person name="Doggett N."/>
            <person name="Cheng J.F."/>
            <person name="Olsen A."/>
            <person name="Lucas S."/>
            <person name="Elkin C."/>
            <person name="Uberbacher E."/>
            <person name="Frazier M."/>
            <person name="Gibbs R.A."/>
            <person name="Muzny D.M."/>
            <person name="Scherer S.E."/>
            <person name="Bouck J.B."/>
            <person name="Sodergren E.J."/>
            <person name="Worley K.C."/>
            <person name="Rives C.M."/>
            <person name="Gorrell J.H."/>
            <person name="Metzker M.L."/>
            <person name="Naylor S.L."/>
            <person name="Kucherlapati R.S."/>
            <person name="Nelson D.L."/>
            <person name="Weinstock G.M."/>
            <person name="Sakaki Y."/>
            <person name="Fujiyama A."/>
            <person name="Hattori M."/>
            <person name="Yada T."/>
            <person name="Toyoda A."/>
            <person name="Itoh T."/>
            <person name="Kawagoe C."/>
            <person name="Watanabe H."/>
            <person name="Totoki Y."/>
            <person name="Taylor T."/>
            <person name="Weissenbach J."/>
            <person name="Heilig R."/>
            <person name="Saurin W."/>
            <person name="Artiguenave F."/>
            <person name="Brottier P."/>
            <person name="Bruls T."/>
            <person name="Pelletier E."/>
            <person name="Robert C."/>
            <person name="Wincker P."/>
            <person name="Smith D.R."/>
            <person name="Doucette-Stamm L."/>
            <person name="Rubenfield M."/>
            <person name="Weinstock K."/>
            <person name="Lee H.M."/>
            <person name="Dubois J."/>
            <person name="Rosenthal A."/>
            <person name="Platzer M."/>
            <person name="Nyakatura G."/>
            <person name="Taudien S."/>
            <person name="Rump A."/>
            <person name="Yang H."/>
            <person name="Yu J."/>
            <person name="Wang J."/>
            <person name="Huang G."/>
            <person name="Gu J."/>
            <person name="Hood L."/>
            <person name="Rowen L."/>
            <person name="Madan A."/>
            <person name="Qin S."/>
            <person name="Davis R.W."/>
            <person name="Federspiel N.A."/>
            <person name="Abola A.P."/>
            <person name="Proctor M.J."/>
            <person name="Myers R.M."/>
            <person name="Schmutz J."/>
            <person name="Dickson M."/>
            <person name="Grimwood J."/>
            <person name="Cox D.R."/>
            <person name="Olson M.V."/>
            <person name="Kaul R."/>
            <person name="Raymond C."/>
            <person name="Shimizu N."/>
            <person name="Kawasaki K."/>
            <person name="Minoshima S."/>
            <person name="Evans G.A."/>
            <person name="Athanasiou M."/>
            <person name="Schultz R."/>
            <person name="Roe B.A."/>
            <person name="Chen F."/>
            <person name="Pan H."/>
            <person name="Ramser J."/>
            <person name="Lehrach H."/>
            <person name="Reinhardt R."/>
            <person name="McCombie W.R."/>
            <person name="de la Bastide M."/>
            <person name="Dedhia N."/>
            <person name="Blocker H."/>
            <person name="Hornischer K."/>
            <person name="Nordsiek G."/>
            <person name="Agarwala R."/>
            <person name="Aravind L."/>
            <person name="Bailey J.A."/>
            <person name="Bateman A."/>
            <person name="Batzoglou S."/>
            <person name="Birney E."/>
            <person name="Bork P."/>
            <person name="Brown D.G."/>
            <person name="Burge C.B."/>
            <person name="Cerutti L."/>
            <person name="Chen H.C."/>
            <person name="Church D."/>
            <person name="Clamp M."/>
            <person name="Copley R.R."/>
            <person name="Doerks T."/>
            <person name="Eddy S.R."/>
            <person name="Eichler E.E."/>
            <person name="Furey T.S."/>
            <person name="Galagan J."/>
            <person name="Gilbert J.G."/>
            <person name="Harmon C."/>
            <person name="Hayashizaki Y."/>
            <person name="Haussler D."/>
            <person name="Hermjakob H."/>
            <person name="Hokamp K."/>
            <person name="Jang W."/>
            <person name="Johnson L.S."/>
            <person name="Jones T.A."/>
            <person name="Kasif S."/>
            <person name="Kaspryzk A."/>
            <person name="Kennedy S."/>
            <person name="Kent W.J."/>
            <person name="Kitts P."/>
            <person name="Koonin E.V."/>
            <person name="Korf I."/>
            <person name="Kulp D."/>
            <person name="Lancet D."/>
            <person name="Lowe T.M."/>
            <person name="McLysaght A."/>
            <person name="Mikkelsen T."/>
            <person name="Moran J.V."/>
            <person name="Mulder N."/>
            <person name="Pollara V.J."/>
            <person name="Ponting C.P."/>
            <person name="Schuler G."/>
            <person name="Schultz J."/>
            <person name="Slater G."/>
            <person name="Smit A.F."/>
            <person name="Stupka E."/>
            <person name="Szustakowski J."/>
            <person name="Thierry-Mieg D."/>
            <person name="Thierry-Mieg J."/>
            <person name="Wagner L."/>
            <person name="Wallis J."/>
            <person name="Wheeler R."/>
            <person name="Williams A."/>
            <person name="Wolf Y.I."/>
            <person name="Wolfe K.H."/>
            <person name="Yang S.P."/>
            <person name="Yeh R.F."/>
            <person name="Collins F."/>
            <person name="Guyer M.S."/>
            <person name="Peterson J."/>
            <person name="Felsenfeld A."/>
            <person name="Wetterstrand K.A."/>
            <person name="Patrinos A."/>
            <person name="Morgan M.J."/>
            <person name="de Jong P."/>
            <person name="Catanese J.J."/>
            <person name="Osoegawa K."/>
            <person name="Shizuya H."/>
            <person name="Choi S."/>
            <person name="Chen Y.J."/>
        </authorList>
    </citation>
    <scope>NUCLEOTIDE SEQUENCE [LARGE SCALE GENOMIC DNA]</scope>
</reference>
<dbReference type="EMBL" id="AC108937">
    <property type="status" value="NOT_ANNOTATED_CDS"/>
    <property type="molecule type" value="Genomic_DNA"/>
</dbReference>
<reference evidence="1 2" key="3">
    <citation type="journal article" date="2005" name="Nature">
        <title>Generation and annotation of the DNA sequences of human chromosomes 2 and 4.</title>
        <authorList>
            <person name="Hillier L.W."/>
            <person name="Graves T.A."/>
            <person name="Fulton R.S."/>
            <person name="Fulton L.A."/>
            <person name="Pepin K.H."/>
            <person name="Minx P."/>
            <person name="Wagner-McPherson C."/>
            <person name="Layman D."/>
            <person name="Wylie K."/>
            <person name="Sekhon M."/>
            <person name="Becker M.C."/>
            <person name="Fewell G.A."/>
            <person name="Delehaunty K.D."/>
            <person name="Miner T.L."/>
            <person name="Nash W.E."/>
            <person name="Kremitzki C."/>
            <person name="Oddy L."/>
            <person name="Du H."/>
            <person name="Sun H."/>
            <person name="Bradshaw-Cordum H."/>
            <person name="Ali J."/>
            <person name="Carter J."/>
            <person name="Cordes M."/>
            <person name="Harris A."/>
            <person name="Isak A."/>
            <person name="van Brunt A."/>
            <person name="Nguyen C."/>
            <person name="Du F."/>
            <person name="Courtney L."/>
            <person name="Kalicki J."/>
            <person name="Ozersky P."/>
            <person name="Abbott S."/>
            <person name="Armstrong J."/>
            <person name="Belter E.A."/>
            <person name="Caruso L."/>
            <person name="Cedroni M."/>
            <person name="Cotton M."/>
            <person name="Davidson T."/>
            <person name="Desai A."/>
            <person name="Elliott G."/>
            <person name="Erb T."/>
            <person name="Fronick C."/>
            <person name="Gaige T."/>
            <person name="Haakenson W."/>
            <person name="Haglund K."/>
            <person name="Holmes A."/>
            <person name="Harkins R."/>
            <person name="Kim K."/>
            <person name="Kruchowski S.S."/>
            <person name="Strong C.M."/>
            <person name="Grewal N."/>
            <person name="Goyea E."/>
            <person name="Hou S."/>
            <person name="Levy A."/>
            <person name="Martinka S."/>
            <person name="Mead K."/>
            <person name="McLellan M.D."/>
            <person name="Meyer R."/>
            <person name="Randall-Maher J."/>
            <person name="Tomlinson C."/>
            <person name="Dauphin-Kohlberg S."/>
            <person name="Kozlowicz-Reilly A."/>
            <person name="Shah N."/>
            <person name="Swearengen-Shahid S."/>
            <person name="Snider J."/>
            <person name="Strong J.T."/>
            <person name="Thompson J."/>
            <person name="Yoakum M."/>
            <person name="Leonard S."/>
            <person name="Pearman C."/>
            <person name="Trani L."/>
            <person name="Radionenko M."/>
            <person name="Waligorski J.E."/>
            <person name="Wang C."/>
            <person name="Rock S.M."/>
            <person name="Tin-Wollam A.M."/>
            <person name="Maupin R."/>
            <person name="Latreille P."/>
            <person name="Wendl M.C."/>
            <person name="Yang S.P."/>
            <person name="Pohl C."/>
            <person name="Wallis J.W."/>
            <person name="Spieth J."/>
            <person name="Bieri T.A."/>
            <person name="Berkowicz N."/>
            <person name="Nelson J.O."/>
            <person name="Osborne J."/>
            <person name="Ding L."/>
            <person name="Meyer R."/>
            <person name="Sabo A."/>
            <person name="Shotland Y."/>
            <person name="Sinha P."/>
            <person name="Wohldmann P.E."/>
            <person name="Cook L.L."/>
            <person name="Hickenbotham M.T."/>
            <person name="Eldred J."/>
            <person name="Williams D."/>
            <person name="Jones T.A."/>
            <person name="She X."/>
            <person name="Ciccarelli F.D."/>
            <person name="Izaurralde E."/>
            <person name="Taylor J."/>
            <person name="Schmutz J."/>
            <person name="Myers R.M."/>
            <person name="Cox D.R."/>
            <person name="Huang X."/>
            <person name="McPherson J.D."/>
            <person name="Mardis E.R."/>
            <person name="Clifton S.W."/>
            <person name="Warren W.C."/>
            <person name="Chinwalla A.T."/>
            <person name="Eddy S.R."/>
            <person name="Marra M.A."/>
            <person name="Ovcharenko I."/>
            <person name="Furey T.S."/>
            <person name="Miller W."/>
            <person name="Eichler E.E."/>
            <person name="Bork P."/>
            <person name="Suyama M."/>
            <person name="Torrents D."/>
            <person name="Waterston R.H."/>
            <person name="Wilson R.K."/>
        </authorList>
    </citation>
    <scope>NUCLEOTIDE SEQUENCE [LARGE SCALE GENOMIC DNA]</scope>
</reference>
<proteinExistence type="predicted"/>
<reference evidence="1 2" key="2">
    <citation type="journal article" date="2004" name="Nature">
        <title>Finishing the euchromatic sequence of the human genome.</title>
        <authorList>
            <consortium name="International Human Genome Sequencing Consortium"/>
        </authorList>
    </citation>
    <scope>NUCLEOTIDE SEQUENCE [LARGE SCALE GENOMIC DNA]</scope>
</reference>
<feature type="non-terminal residue" evidence="1">
    <location>
        <position position="10"/>
    </location>
</feature>
<dbReference type="VEuPathDB" id="HostDB:ENSG00000163697"/>
<keyword evidence="2" id="KW-1185">Reference proteome</keyword>
<reference evidence="1" key="4">
    <citation type="submission" date="2025-08" db="UniProtKB">
        <authorList>
            <consortium name="Ensembl"/>
        </authorList>
    </citation>
    <scope>IDENTIFICATION</scope>
</reference>
<protein>
    <submittedName>
        <fullName evidence="1">Amyloid beta precursor protein binding family B member 2</fullName>
    </submittedName>
</protein>
<dbReference type="HGNC" id="HGNC:582">
    <property type="gene designation" value="APBB2"/>
</dbReference>
<dbReference type="Ensembl" id="ENST00000503503.5">
    <property type="protein sequence ID" value="ENSP00000421205.1"/>
    <property type="gene ID" value="ENSG00000163697.18"/>
</dbReference>
<dbReference type="GeneTree" id="ENSGT00390000000002"/>
<dbReference type="OpenTargets" id="ENSG00000163697"/>
<reference evidence="1" key="5">
    <citation type="submission" date="2025-09" db="UniProtKB">
        <authorList>
            <consortium name="Ensembl"/>
        </authorList>
    </citation>
    <scope>IDENTIFICATION</scope>
</reference>
<dbReference type="Antibodypedia" id="5811">
    <property type="antibodies" value="172 antibodies from 30 providers"/>
</dbReference>
<dbReference type="Proteomes" id="UP000005640">
    <property type="component" value="Chromosome 4"/>
</dbReference>
<evidence type="ECO:0000313" key="2">
    <source>
        <dbReference type="Proteomes" id="UP000005640"/>
    </source>
</evidence>
<organism evidence="1 2">
    <name type="scientific">Homo sapiens</name>
    <name type="common">Human</name>
    <dbReference type="NCBI Taxonomy" id="9606"/>
    <lineage>
        <taxon>Eukaryota</taxon>
        <taxon>Metazoa</taxon>
        <taxon>Chordata</taxon>
        <taxon>Craniata</taxon>
        <taxon>Vertebrata</taxon>
        <taxon>Euteleostomi</taxon>
        <taxon>Mammalia</taxon>
        <taxon>Eutheria</taxon>
        <taxon>Euarchontoglires</taxon>
        <taxon>Primates</taxon>
        <taxon>Haplorrhini</taxon>
        <taxon>Catarrhini</taxon>
        <taxon>Hominidae</taxon>
        <taxon>Homo</taxon>
    </lineage>
</organism>
<accession>A0A1D5RMR3</accession>
<sequence>MSEVLPADSG</sequence>
<name>A0A1D5RMR3_HUMAN</name>
<dbReference type="Bgee" id="ENSG00000163697">
    <property type="expression patterns" value="Expressed in buccal mucosa cell and 200 other cell types or tissues"/>
</dbReference>
<evidence type="ECO:0000313" key="1">
    <source>
        <dbReference type="Ensembl" id="ENSP00000421205.1"/>
    </source>
</evidence>
<dbReference type="EMBL" id="AC131953">
    <property type="status" value="NOT_ANNOTATED_CDS"/>
    <property type="molecule type" value="Genomic_DNA"/>
</dbReference>
<dbReference type="Ensembl" id="ENST00000503503.5">
    <property type="protein sequence ID" value="ENSP00000421205.1"/>
    <property type="gene ID" value="ENSG00000163697.19"/>
</dbReference>
<dbReference type="EMBL" id="AC096712">
    <property type="status" value="NOT_ANNOTATED_CDS"/>
    <property type="molecule type" value="Genomic_DNA"/>
</dbReference>
<gene>
    <name evidence="1" type="primary">APBB2</name>
</gene>
<dbReference type="OrthoDB" id="5969782at2759"/>
<dbReference type="ExpressionAtlas" id="A0A1D5RMR3">
    <property type="expression patterns" value="baseline and differential"/>
</dbReference>
<dbReference type="EMBL" id="AC093804">
    <property type="status" value="NOT_ANNOTATED_CDS"/>
    <property type="molecule type" value="Genomic_DNA"/>
</dbReference>
<dbReference type="OMA" id="NVPHADD"/>